<reference evidence="1" key="1">
    <citation type="submission" date="2023-04" db="EMBL/GenBank/DDBJ databases">
        <title>Phytophthora lilii NBRC 32176.</title>
        <authorList>
            <person name="Ichikawa N."/>
            <person name="Sato H."/>
            <person name="Tonouchi N."/>
        </authorList>
    </citation>
    <scope>NUCLEOTIDE SEQUENCE</scope>
    <source>
        <strain evidence="1">NBRC 32176</strain>
    </source>
</reference>
<comment type="caution">
    <text evidence="1">The sequence shown here is derived from an EMBL/GenBank/DDBJ whole genome shotgun (WGS) entry which is preliminary data.</text>
</comment>
<dbReference type="EMBL" id="BSXW01000803">
    <property type="protein sequence ID" value="GMF29893.1"/>
    <property type="molecule type" value="Genomic_DNA"/>
</dbReference>
<protein>
    <submittedName>
        <fullName evidence="1">Unnamed protein product</fullName>
    </submittedName>
</protein>
<dbReference type="AlphaFoldDB" id="A0A9W6UD20"/>
<gene>
    <name evidence="1" type="ORF">Plil01_001272200</name>
</gene>
<dbReference type="Proteomes" id="UP001165083">
    <property type="component" value="Unassembled WGS sequence"/>
</dbReference>
<accession>A0A9W6UD20</accession>
<organism evidence="1 2">
    <name type="scientific">Phytophthora lilii</name>
    <dbReference type="NCBI Taxonomy" id="2077276"/>
    <lineage>
        <taxon>Eukaryota</taxon>
        <taxon>Sar</taxon>
        <taxon>Stramenopiles</taxon>
        <taxon>Oomycota</taxon>
        <taxon>Peronosporomycetes</taxon>
        <taxon>Peronosporales</taxon>
        <taxon>Peronosporaceae</taxon>
        <taxon>Phytophthora</taxon>
    </lineage>
</organism>
<name>A0A9W6UD20_9STRA</name>
<evidence type="ECO:0000313" key="1">
    <source>
        <dbReference type="EMBL" id="GMF29893.1"/>
    </source>
</evidence>
<evidence type="ECO:0000313" key="2">
    <source>
        <dbReference type="Proteomes" id="UP001165083"/>
    </source>
</evidence>
<proteinExistence type="predicted"/>
<keyword evidence="2" id="KW-1185">Reference proteome</keyword>
<sequence>MTFSAAGGAALAGARQPKALASGAARSSEIKAEAVTAVQLRVGDLYWKQDGPYGWTLGQVSAFDQRQQSATFCLIDEATGEQLRPSDELPADLQIEQQVDLQQTPLFAANPLFR</sequence>